<gene>
    <name evidence="1" type="ORF">HPB49_023035</name>
</gene>
<organism evidence="1 2">
    <name type="scientific">Dermacentor silvarum</name>
    <name type="common">Tick</name>
    <dbReference type="NCBI Taxonomy" id="543639"/>
    <lineage>
        <taxon>Eukaryota</taxon>
        <taxon>Metazoa</taxon>
        <taxon>Ecdysozoa</taxon>
        <taxon>Arthropoda</taxon>
        <taxon>Chelicerata</taxon>
        <taxon>Arachnida</taxon>
        <taxon>Acari</taxon>
        <taxon>Parasitiformes</taxon>
        <taxon>Ixodida</taxon>
        <taxon>Ixodoidea</taxon>
        <taxon>Ixodidae</taxon>
        <taxon>Rhipicephalinae</taxon>
        <taxon>Dermacentor</taxon>
    </lineage>
</organism>
<protein>
    <submittedName>
        <fullName evidence="1">Uncharacterized protein</fullName>
    </submittedName>
</protein>
<comment type="caution">
    <text evidence="1">The sequence shown here is derived from an EMBL/GenBank/DDBJ whole genome shotgun (WGS) entry which is preliminary data.</text>
</comment>
<dbReference type="Proteomes" id="UP000821865">
    <property type="component" value="Chromosome 7"/>
</dbReference>
<reference evidence="1" key="1">
    <citation type="submission" date="2020-05" db="EMBL/GenBank/DDBJ databases">
        <title>Large-scale comparative analyses of tick genomes elucidate their genetic diversity and vector capacities.</title>
        <authorList>
            <person name="Jia N."/>
            <person name="Wang J."/>
            <person name="Shi W."/>
            <person name="Du L."/>
            <person name="Sun Y."/>
            <person name="Zhan W."/>
            <person name="Jiang J."/>
            <person name="Wang Q."/>
            <person name="Zhang B."/>
            <person name="Ji P."/>
            <person name="Sakyi L.B."/>
            <person name="Cui X."/>
            <person name="Yuan T."/>
            <person name="Jiang B."/>
            <person name="Yang W."/>
            <person name="Lam T.T.-Y."/>
            <person name="Chang Q."/>
            <person name="Ding S."/>
            <person name="Wang X."/>
            <person name="Zhu J."/>
            <person name="Ruan X."/>
            <person name="Zhao L."/>
            <person name="Wei J."/>
            <person name="Que T."/>
            <person name="Du C."/>
            <person name="Cheng J."/>
            <person name="Dai P."/>
            <person name="Han X."/>
            <person name="Huang E."/>
            <person name="Gao Y."/>
            <person name="Liu J."/>
            <person name="Shao H."/>
            <person name="Ye R."/>
            <person name="Li L."/>
            <person name="Wei W."/>
            <person name="Wang X."/>
            <person name="Wang C."/>
            <person name="Yang T."/>
            <person name="Huo Q."/>
            <person name="Li W."/>
            <person name="Guo W."/>
            <person name="Chen H."/>
            <person name="Zhou L."/>
            <person name="Ni X."/>
            <person name="Tian J."/>
            <person name="Zhou Y."/>
            <person name="Sheng Y."/>
            <person name="Liu T."/>
            <person name="Pan Y."/>
            <person name="Xia L."/>
            <person name="Li J."/>
            <person name="Zhao F."/>
            <person name="Cao W."/>
        </authorList>
    </citation>
    <scope>NUCLEOTIDE SEQUENCE</scope>
    <source>
        <strain evidence="1">Dsil-2018</strain>
    </source>
</reference>
<keyword evidence="2" id="KW-1185">Reference proteome</keyword>
<proteinExistence type="predicted"/>
<dbReference type="EMBL" id="CM023476">
    <property type="protein sequence ID" value="KAH7942336.1"/>
    <property type="molecule type" value="Genomic_DNA"/>
</dbReference>
<name>A0ACB8CI28_DERSI</name>
<accession>A0ACB8CI28</accession>
<sequence>MDGTTVLLIEGAKERRNQRSEEGPSAEVRQPSQIQEESDLDARLRTAITVGVMTMVILGLLAMVYAFNEAQRQLEYLQDSDNVKPIECASNSTYTSAATTDDLDIVSFSTEADGEKKGLPSTAKATSDGDGSKKTDDEGAQLKQGGNSD</sequence>
<evidence type="ECO:0000313" key="1">
    <source>
        <dbReference type="EMBL" id="KAH7942336.1"/>
    </source>
</evidence>
<evidence type="ECO:0000313" key="2">
    <source>
        <dbReference type="Proteomes" id="UP000821865"/>
    </source>
</evidence>